<dbReference type="SUPFAM" id="SSF54534">
    <property type="entry name" value="FKBP-like"/>
    <property type="match status" value="1"/>
</dbReference>
<organism evidence="9 10">
    <name type="scientific">Paracoccus broussonetiae</name>
    <dbReference type="NCBI Taxonomy" id="3075834"/>
    <lineage>
        <taxon>Bacteria</taxon>
        <taxon>Pseudomonadati</taxon>
        <taxon>Pseudomonadota</taxon>
        <taxon>Alphaproteobacteria</taxon>
        <taxon>Rhodobacterales</taxon>
        <taxon>Paracoccaceae</taxon>
        <taxon>Paracoccus</taxon>
    </lineage>
</organism>
<evidence type="ECO:0000313" key="10">
    <source>
        <dbReference type="Proteomes" id="UP001251085"/>
    </source>
</evidence>
<name>A0ABU3EBK6_9RHOB</name>
<dbReference type="RefSeq" id="WP_311758699.1">
    <property type="nucleotide sequence ID" value="NZ_JAVRQI010000004.1"/>
</dbReference>
<dbReference type="InterPro" id="IPR000297">
    <property type="entry name" value="PPIase_PpiC"/>
</dbReference>
<dbReference type="InterPro" id="IPR027304">
    <property type="entry name" value="Trigger_fact/SurA_dom_sf"/>
</dbReference>
<reference evidence="10" key="1">
    <citation type="submission" date="2023-07" db="EMBL/GenBank/DDBJ databases">
        <title>Characterization of two Paracoccaceae strains isolated from Phycosphere and proposal of Xinfangfangia lacusdiani sp. nov.</title>
        <authorList>
            <person name="Deng Y."/>
            <person name="Zhang Y.Q."/>
        </authorList>
    </citation>
    <scope>NUCLEOTIDE SEQUENCE [LARGE SCALE GENOMIC DNA]</scope>
    <source>
        <strain evidence="10">CPCC 101403</strain>
    </source>
</reference>
<dbReference type="PROSITE" id="PS50198">
    <property type="entry name" value="PPIC_PPIASE_2"/>
    <property type="match status" value="1"/>
</dbReference>
<dbReference type="Pfam" id="PF13624">
    <property type="entry name" value="SurA_N_3"/>
    <property type="match status" value="1"/>
</dbReference>
<evidence type="ECO:0000256" key="2">
    <source>
        <dbReference type="ARBA" id="ARBA00022729"/>
    </source>
</evidence>
<comment type="caution">
    <text evidence="9">The sequence shown here is derived from an EMBL/GenBank/DDBJ whole genome shotgun (WGS) entry which is preliminary data.</text>
</comment>
<keyword evidence="10" id="KW-1185">Reference proteome</keyword>
<feature type="signal peptide" evidence="7">
    <location>
        <begin position="1"/>
        <end position="20"/>
    </location>
</feature>
<feature type="chain" id="PRO_5046236028" description="Parvulin-like PPIase" evidence="7">
    <location>
        <begin position="21"/>
        <end position="428"/>
    </location>
</feature>
<feature type="domain" description="PpiC" evidence="8">
    <location>
        <begin position="173"/>
        <end position="270"/>
    </location>
</feature>
<dbReference type="SUPFAM" id="SSF109998">
    <property type="entry name" value="Triger factor/SurA peptide-binding domain-like"/>
    <property type="match status" value="1"/>
</dbReference>
<evidence type="ECO:0000256" key="1">
    <source>
        <dbReference type="ARBA" id="ARBA00018370"/>
    </source>
</evidence>
<dbReference type="Pfam" id="PF00639">
    <property type="entry name" value="Rotamase"/>
    <property type="match status" value="1"/>
</dbReference>
<dbReference type="InterPro" id="IPR046357">
    <property type="entry name" value="PPIase_dom_sf"/>
</dbReference>
<dbReference type="PANTHER" id="PTHR47637">
    <property type="entry name" value="CHAPERONE SURA"/>
    <property type="match status" value="1"/>
</dbReference>
<evidence type="ECO:0000256" key="4">
    <source>
        <dbReference type="ARBA" id="ARBA00031484"/>
    </source>
</evidence>
<feature type="region of interest" description="Disordered" evidence="6">
    <location>
        <begin position="374"/>
        <end position="394"/>
    </location>
</feature>
<dbReference type="EMBL" id="JAVRQI010000004">
    <property type="protein sequence ID" value="MDT1061606.1"/>
    <property type="molecule type" value="Genomic_DNA"/>
</dbReference>
<evidence type="ECO:0000256" key="7">
    <source>
        <dbReference type="SAM" id="SignalP"/>
    </source>
</evidence>
<evidence type="ECO:0000256" key="5">
    <source>
        <dbReference type="PROSITE-ProRule" id="PRU00278"/>
    </source>
</evidence>
<dbReference type="InterPro" id="IPR050280">
    <property type="entry name" value="OMP_Chaperone_SurA"/>
</dbReference>
<dbReference type="Gene3D" id="1.10.4030.10">
    <property type="entry name" value="Porin chaperone SurA, peptide-binding domain"/>
    <property type="match status" value="1"/>
</dbReference>
<protein>
    <recommendedName>
        <fullName evidence="1">Parvulin-like PPIase</fullName>
    </recommendedName>
    <alternativeName>
        <fullName evidence="3">Peptidyl-prolyl cis-trans isomerase plp</fullName>
    </alternativeName>
    <alternativeName>
        <fullName evidence="4">Rotamase plp</fullName>
    </alternativeName>
</protein>
<dbReference type="Gene3D" id="3.10.50.40">
    <property type="match status" value="1"/>
</dbReference>
<evidence type="ECO:0000256" key="6">
    <source>
        <dbReference type="SAM" id="MobiDB-lite"/>
    </source>
</evidence>
<accession>A0ABU3EBK6</accession>
<keyword evidence="5" id="KW-0697">Rotamase</keyword>
<proteinExistence type="predicted"/>
<keyword evidence="2 7" id="KW-0732">Signal</keyword>
<dbReference type="PANTHER" id="PTHR47637:SF1">
    <property type="entry name" value="CHAPERONE SURA"/>
    <property type="match status" value="1"/>
</dbReference>
<dbReference type="Proteomes" id="UP001251085">
    <property type="component" value="Unassembled WGS sequence"/>
</dbReference>
<dbReference type="GO" id="GO:0003755">
    <property type="term" value="F:peptidyl-prolyl cis-trans isomerase activity"/>
    <property type="evidence" value="ECO:0007669"/>
    <property type="project" value="UniProtKB-EC"/>
</dbReference>
<evidence type="ECO:0000256" key="3">
    <source>
        <dbReference type="ARBA" id="ARBA00030642"/>
    </source>
</evidence>
<keyword evidence="5 9" id="KW-0413">Isomerase</keyword>
<sequence>MRRILLGASVAAMLAGTVFVPGFGTHPASAQSGSGLFKPVVYVNDSAVTRYEIDQRVRFMQLLRAPDAEPAAAEKALIDERLRSFAAKQADIRPKEEDVNKGLEEFASRGNLSVDQFVQLLRQNGVDRQTFEDFVVAGIVWRDYVRQRLVGQVRVTDAEIDEEMKKIIETPQTSHVGLSELIIPAPEGREDEAMALAERIVSQTHSEADFASFARQYSATPSAENGGRLPLTPLANLPPTLRPILMQLQPGQTTQPLQVKGAVVLFFLRETRGTLRPGATQQVIEYARLRLATAEEAARIAAVSRTCNDLEVQSGRYPASQWMRQTVPEGQIPTGEGVRLAVLDDNESTIVNYGGGIDLLMLCKRSPALAANAGEAPVATSNEGDQTRAPDALPGRDEVRNQIFNRKVGEAAETYLADLRANAIIRRP</sequence>
<gene>
    <name evidence="9" type="ORF">RM190_07030</name>
</gene>
<evidence type="ECO:0000259" key="8">
    <source>
        <dbReference type="PROSITE" id="PS50198"/>
    </source>
</evidence>
<evidence type="ECO:0000313" key="9">
    <source>
        <dbReference type="EMBL" id="MDT1061606.1"/>
    </source>
</evidence>